<proteinExistence type="predicted"/>
<accession>A0A1C6W6E0</accession>
<gene>
    <name evidence="1" type="ORF">GA0070608_6460</name>
</gene>
<dbReference type="OrthoDB" id="3385818at2"/>
<dbReference type="Proteomes" id="UP000199343">
    <property type="component" value="Unassembled WGS sequence"/>
</dbReference>
<dbReference type="EMBL" id="FMIC01000002">
    <property type="protein sequence ID" value="SCL74135.1"/>
    <property type="molecule type" value="Genomic_DNA"/>
</dbReference>
<evidence type="ECO:0000313" key="2">
    <source>
        <dbReference type="Proteomes" id="UP000199343"/>
    </source>
</evidence>
<dbReference type="AlphaFoldDB" id="A0A1C6W6E0"/>
<organism evidence="1 2">
    <name type="scientific">Micromonospora peucetia</name>
    <dbReference type="NCBI Taxonomy" id="47871"/>
    <lineage>
        <taxon>Bacteria</taxon>
        <taxon>Bacillati</taxon>
        <taxon>Actinomycetota</taxon>
        <taxon>Actinomycetes</taxon>
        <taxon>Micromonosporales</taxon>
        <taxon>Micromonosporaceae</taxon>
        <taxon>Micromonospora</taxon>
    </lineage>
</organism>
<name>A0A1C6W6E0_9ACTN</name>
<sequence length="133" mass="14538">MDYINRRHFYLQSLTDGLSLAADGEGLILDYRPNEFYEGTLSDAMRDEDDDPGWKLTYDRFSAMTLSVFMFELVTAGLLATRGNGDSVDYRLTLRAVLGRERRRGAAGEASRLPSGVGYGSRAGVGGAGCAVR</sequence>
<evidence type="ECO:0000313" key="1">
    <source>
        <dbReference type="EMBL" id="SCL74135.1"/>
    </source>
</evidence>
<protein>
    <submittedName>
        <fullName evidence="1">Uncharacterized protein</fullName>
    </submittedName>
</protein>
<dbReference type="RefSeq" id="WP_141719609.1">
    <property type="nucleotide sequence ID" value="NZ_FMIC01000002.1"/>
</dbReference>
<reference evidence="1 2" key="1">
    <citation type="submission" date="2016-06" db="EMBL/GenBank/DDBJ databases">
        <authorList>
            <person name="Kjaerup R.B."/>
            <person name="Dalgaard T.S."/>
            <person name="Juul-Madsen H.R."/>
        </authorList>
    </citation>
    <scope>NUCLEOTIDE SEQUENCE [LARGE SCALE GENOMIC DNA]</scope>
    <source>
        <strain evidence="1 2">DSM 43363</strain>
    </source>
</reference>